<feature type="transmembrane region" description="Helical" evidence="1">
    <location>
        <begin position="59"/>
        <end position="80"/>
    </location>
</feature>
<keyword evidence="1" id="KW-0472">Membrane</keyword>
<dbReference type="Pfam" id="PF02517">
    <property type="entry name" value="Rce1-like"/>
    <property type="match status" value="1"/>
</dbReference>
<keyword evidence="1" id="KW-1133">Transmembrane helix</keyword>
<dbReference type="GO" id="GO:0008237">
    <property type="term" value="F:metallopeptidase activity"/>
    <property type="evidence" value="ECO:0007669"/>
    <property type="project" value="UniProtKB-KW"/>
</dbReference>
<organism evidence="3 4">
    <name type="scientific">Calidifontibacillus erzurumensis</name>
    <dbReference type="NCBI Taxonomy" id="2741433"/>
    <lineage>
        <taxon>Bacteria</taxon>
        <taxon>Bacillati</taxon>
        <taxon>Bacillota</taxon>
        <taxon>Bacilli</taxon>
        <taxon>Bacillales</taxon>
        <taxon>Bacillaceae</taxon>
        <taxon>Calidifontibacillus/Schinkia group</taxon>
        <taxon>Calidifontibacillus</taxon>
    </lineage>
</organism>
<feature type="transmembrane region" description="Helical" evidence="1">
    <location>
        <begin position="147"/>
        <end position="164"/>
    </location>
</feature>
<keyword evidence="3" id="KW-0645">Protease</keyword>
<dbReference type="Proteomes" id="UP000625804">
    <property type="component" value="Unassembled WGS sequence"/>
</dbReference>
<dbReference type="RefSeq" id="WP_173729675.1">
    <property type="nucleotide sequence ID" value="NZ_JABTTE010000001.1"/>
</dbReference>
<dbReference type="EMBL" id="JABTTE010000001">
    <property type="protein sequence ID" value="NSL50496.1"/>
    <property type="molecule type" value="Genomic_DNA"/>
</dbReference>
<evidence type="ECO:0000313" key="3">
    <source>
        <dbReference type="EMBL" id="NSL50496.1"/>
    </source>
</evidence>
<gene>
    <name evidence="3" type="ORF">HR057_01815</name>
</gene>
<keyword evidence="4" id="KW-1185">Reference proteome</keyword>
<keyword evidence="3" id="KW-0378">Hydrolase</keyword>
<feature type="transmembrane region" description="Helical" evidence="1">
    <location>
        <begin position="170"/>
        <end position="189"/>
    </location>
</feature>
<feature type="transmembrane region" description="Helical" evidence="1">
    <location>
        <begin position="100"/>
        <end position="118"/>
    </location>
</feature>
<evidence type="ECO:0000313" key="4">
    <source>
        <dbReference type="Proteomes" id="UP000625804"/>
    </source>
</evidence>
<dbReference type="AlphaFoldDB" id="A0A8J8K788"/>
<dbReference type="InterPro" id="IPR003675">
    <property type="entry name" value="Rce1/LyrA-like_dom"/>
</dbReference>
<dbReference type="GO" id="GO:0004175">
    <property type="term" value="F:endopeptidase activity"/>
    <property type="evidence" value="ECO:0007669"/>
    <property type="project" value="UniProtKB-ARBA"/>
</dbReference>
<reference evidence="3" key="1">
    <citation type="submission" date="2020-06" db="EMBL/GenBank/DDBJ databases">
        <title>A novel thermopfilic bacterium from Erzurum, Turkey.</title>
        <authorList>
            <person name="Adiguzel A."/>
            <person name="Ay H."/>
            <person name="Baltaci M.O."/>
        </authorList>
    </citation>
    <scope>NUCLEOTIDE SEQUENCE</scope>
    <source>
        <strain evidence="3">P2</strain>
    </source>
</reference>
<feature type="transmembrane region" description="Helical" evidence="1">
    <location>
        <begin position="21"/>
        <end position="39"/>
    </location>
</feature>
<feature type="transmembrane region" description="Helical" evidence="1">
    <location>
        <begin position="124"/>
        <end position="140"/>
    </location>
</feature>
<keyword evidence="3" id="KW-0482">Metalloprotease</keyword>
<sequence length="195" mass="23169">MKKRQADLIKEMNDHEVLLQLYITQFVILALALCASIFLFPDANSFFQLWDWKNIEEIIYYGGGAALIVIIIDIILMKIVPKEMYDDGGVNEKIFKKRPIWHIFIICLLVAFSEEFLFRAVIQTHFGYLIASIIFAFLHLRYLYKWLLFIVVTTLSFYIGWIYVLTENVVVTIFMHFLIDFIFALMIRLQIFREF</sequence>
<comment type="caution">
    <text evidence="3">The sequence shown here is derived from an EMBL/GenBank/DDBJ whole genome shotgun (WGS) entry which is preliminary data.</text>
</comment>
<feature type="domain" description="CAAX prenyl protease 2/Lysostaphin resistance protein A-like" evidence="2">
    <location>
        <begin position="99"/>
        <end position="182"/>
    </location>
</feature>
<evidence type="ECO:0000259" key="2">
    <source>
        <dbReference type="Pfam" id="PF02517"/>
    </source>
</evidence>
<dbReference type="GO" id="GO:0080120">
    <property type="term" value="P:CAAX-box protein maturation"/>
    <property type="evidence" value="ECO:0007669"/>
    <property type="project" value="UniProtKB-ARBA"/>
</dbReference>
<name>A0A8J8K788_9BACI</name>
<accession>A0A8J8K788</accession>
<keyword evidence="1" id="KW-0812">Transmembrane</keyword>
<evidence type="ECO:0000256" key="1">
    <source>
        <dbReference type="SAM" id="Phobius"/>
    </source>
</evidence>
<proteinExistence type="predicted"/>
<protein>
    <submittedName>
        <fullName evidence="3">CPBP family intramembrane metalloprotease</fullName>
    </submittedName>
</protein>